<feature type="domain" description="THIF-type NAD/FAD binding fold" evidence="3">
    <location>
        <begin position="18"/>
        <end position="533"/>
    </location>
</feature>
<feature type="region of interest" description="Disordered" evidence="2">
    <location>
        <begin position="765"/>
        <end position="840"/>
    </location>
</feature>
<dbReference type="InterPro" id="IPR000594">
    <property type="entry name" value="ThiF_NAD_FAD-bd"/>
</dbReference>
<dbReference type="Gene3D" id="3.40.50.720">
    <property type="entry name" value="NAD(P)-binding Rossmann-like Domain"/>
    <property type="match status" value="2"/>
</dbReference>
<name>A0A179I1C1_CORDF</name>
<dbReference type="GO" id="GO:0000795">
    <property type="term" value="C:synaptonemal complex"/>
    <property type="evidence" value="ECO:0007669"/>
    <property type="project" value="InterPro"/>
</dbReference>
<keyword evidence="1" id="KW-0175">Coiled coil</keyword>
<proteinExistence type="predicted"/>
<evidence type="ECO:0000259" key="3">
    <source>
        <dbReference type="Pfam" id="PF00899"/>
    </source>
</evidence>
<sequence length="910" mass="99840">MSQAPGLQGGPTDKERKYDRQLRLWAASGQAALESSNILLVNSGSGTVGVETLKNLILPGIGQFTIADDAVVEDADLGVNFFLDESSRGKPRAQCTTEYLLELNPEVTGEWYPKSPGTLDPQALFSNPIPYTIILYALPLPAEVIQTIEDYGRLHRIPLVAIRSVGFYGYFRVTLPGVFPVVDTHPDETSTADLRLLTPWPELSQFAQDLTKDIGSLDNHLHGHLPLVAILLHYLEIWKQGHDGALPTAYSDKIAFRELVSRGMRMDNAEGGEENFEEAIGAVMKHVTAQSLPSSLREIFEYDNSKKVHSPLFPIWPLLTFPETRSSFWIIAEAVSQFYQQHGQLPVTGGLPDMKAQSSVYIQLQNIYKSKARQDANEVLKIAQGLASDVAIDPSEVEQFCKNARFIKLINSAQSAPKMEDIVANELIQDEIAAIAGPEMQSSLISLYLALSLAPNTFAPTAEEMQRAIYAKAPALQGHERTAQVTEEVARAAGGEMHNISAVLGGMVAQEVIKVVTQQYIPVDNTCIFDGIESRCQPPTDIHCTVEIMDLPLTCNNLKCRAELNDRALVTTCSASCVAAPDLANRGHRSHIFCLDCTNRFCLSGQDRQKNGVPCPACDTQLSSPDDAVISNLKPSEAYKTSILSGLSPSIIMECAGRALSFWAYQTTQNIYYQQYLYKTLTEKYSALNGRLEQTVNEANAQIETLQRRISNLTTENDNSRKKNEELSKAYKEKNRQLLQTQELHDKLRHTVEMGHIQRAATDAIDSRFQQQQQQQQSSRHFAPQQPVPYGNANPRPESSAEFRGYGAAVDQDRASEGGIRGGLVDTGPSSWRRDGPVNGTTKAIRGVLDGERGLGMGHAPNSAERRRHGELGGAGKRIGGLSSGIKVSQAMGAAGLQHAAEGFMGIRNL</sequence>
<protein>
    <recommendedName>
        <fullName evidence="3">THIF-type NAD/FAD binding fold domain-containing protein</fullName>
    </recommendedName>
</protein>
<feature type="region of interest" description="Disordered" evidence="2">
    <location>
        <begin position="852"/>
        <end position="876"/>
    </location>
</feature>
<dbReference type="SUPFAM" id="SSF69572">
    <property type="entry name" value="Activating enzymes of the ubiquitin-like proteins"/>
    <property type="match status" value="1"/>
</dbReference>
<dbReference type="GO" id="GO:0008641">
    <property type="term" value="F:ubiquitin-like modifier activating enzyme activity"/>
    <property type="evidence" value="ECO:0007669"/>
    <property type="project" value="InterPro"/>
</dbReference>
<dbReference type="OrthoDB" id="1708823at2759"/>
<dbReference type="GO" id="GO:0061630">
    <property type="term" value="F:ubiquitin protein ligase activity"/>
    <property type="evidence" value="ECO:0007669"/>
    <property type="project" value="InterPro"/>
</dbReference>
<dbReference type="Proteomes" id="UP000243081">
    <property type="component" value="Unassembled WGS sequence"/>
</dbReference>
<dbReference type="InterPro" id="IPR042448">
    <property type="entry name" value="CCNB1IP1"/>
</dbReference>
<evidence type="ECO:0000313" key="5">
    <source>
        <dbReference type="Proteomes" id="UP000243081"/>
    </source>
</evidence>
<gene>
    <name evidence="4" type="ORF">LLEC1_02347</name>
</gene>
<accession>A0A179I1C1</accession>
<dbReference type="PANTHER" id="PTHR14305:SF0">
    <property type="entry name" value="E3 UBIQUITIN-PROTEIN LIGASE CCNB1IP1"/>
    <property type="match status" value="1"/>
</dbReference>
<reference evidence="4 5" key="1">
    <citation type="submission" date="2016-03" db="EMBL/GenBank/DDBJ databases">
        <title>Fine-scale spatial genetic structure of a fungal parasite of coffee scale insects.</title>
        <authorList>
            <person name="Jackson D."/>
            <person name="Zemenick K.A."/>
            <person name="Malloure B."/>
            <person name="Quandt C.A."/>
            <person name="James T.Y."/>
        </authorList>
    </citation>
    <scope>NUCLEOTIDE SEQUENCE [LARGE SCALE GENOMIC DNA]</scope>
    <source>
        <strain evidence="4 5">UM487</strain>
    </source>
</reference>
<dbReference type="Pfam" id="PF00899">
    <property type="entry name" value="ThiF"/>
    <property type="match status" value="1"/>
</dbReference>
<organism evidence="4 5">
    <name type="scientific">Cordyceps confragosa</name>
    <name type="common">Lecanicillium lecanii</name>
    <dbReference type="NCBI Taxonomy" id="2714763"/>
    <lineage>
        <taxon>Eukaryota</taxon>
        <taxon>Fungi</taxon>
        <taxon>Dikarya</taxon>
        <taxon>Ascomycota</taxon>
        <taxon>Pezizomycotina</taxon>
        <taxon>Sordariomycetes</taxon>
        <taxon>Hypocreomycetidae</taxon>
        <taxon>Hypocreales</taxon>
        <taxon>Cordycipitaceae</taxon>
        <taxon>Akanthomyces</taxon>
    </lineage>
</organism>
<evidence type="ECO:0000256" key="1">
    <source>
        <dbReference type="SAM" id="Coils"/>
    </source>
</evidence>
<comment type="caution">
    <text evidence="4">The sequence shown here is derived from an EMBL/GenBank/DDBJ whole genome shotgun (WGS) entry which is preliminary data.</text>
</comment>
<dbReference type="AlphaFoldDB" id="A0A179I1C1"/>
<dbReference type="GO" id="GO:0007131">
    <property type="term" value="P:reciprocal meiotic recombination"/>
    <property type="evidence" value="ECO:0007669"/>
    <property type="project" value="InterPro"/>
</dbReference>
<keyword evidence="5" id="KW-1185">Reference proteome</keyword>
<dbReference type="PANTHER" id="PTHR14305">
    <property type="entry name" value="E3 UBIQUITIN-PROTEIN LIGASE CCNB1IP1"/>
    <property type="match status" value="1"/>
</dbReference>
<feature type="coiled-coil region" evidence="1">
    <location>
        <begin position="678"/>
        <end position="744"/>
    </location>
</feature>
<evidence type="ECO:0000256" key="2">
    <source>
        <dbReference type="SAM" id="MobiDB-lite"/>
    </source>
</evidence>
<evidence type="ECO:0000313" key="4">
    <source>
        <dbReference type="EMBL" id="OAQ96545.1"/>
    </source>
</evidence>
<dbReference type="InterPro" id="IPR035985">
    <property type="entry name" value="Ubiquitin-activating_enz"/>
</dbReference>
<dbReference type="EMBL" id="LUKN01004108">
    <property type="protein sequence ID" value="OAQ96545.1"/>
    <property type="molecule type" value="Genomic_DNA"/>
</dbReference>